<evidence type="ECO:0000313" key="1">
    <source>
        <dbReference type="EMBL" id="TNN74711.1"/>
    </source>
</evidence>
<organism evidence="1 2">
    <name type="scientific">Liparis tanakae</name>
    <name type="common">Tanaka's snailfish</name>
    <dbReference type="NCBI Taxonomy" id="230148"/>
    <lineage>
        <taxon>Eukaryota</taxon>
        <taxon>Metazoa</taxon>
        <taxon>Chordata</taxon>
        <taxon>Craniata</taxon>
        <taxon>Vertebrata</taxon>
        <taxon>Euteleostomi</taxon>
        <taxon>Actinopterygii</taxon>
        <taxon>Neopterygii</taxon>
        <taxon>Teleostei</taxon>
        <taxon>Neoteleostei</taxon>
        <taxon>Acanthomorphata</taxon>
        <taxon>Eupercaria</taxon>
        <taxon>Perciformes</taxon>
        <taxon>Cottioidei</taxon>
        <taxon>Cottales</taxon>
        <taxon>Liparidae</taxon>
        <taxon>Liparis</taxon>
    </lineage>
</organism>
<dbReference type="AlphaFoldDB" id="A0A4Z2IAC3"/>
<reference evidence="1 2" key="1">
    <citation type="submission" date="2019-03" db="EMBL/GenBank/DDBJ databases">
        <title>First draft genome of Liparis tanakae, snailfish: a comprehensive survey of snailfish specific genes.</title>
        <authorList>
            <person name="Kim W."/>
            <person name="Song I."/>
            <person name="Jeong J.-H."/>
            <person name="Kim D."/>
            <person name="Kim S."/>
            <person name="Ryu S."/>
            <person name="Song J.Y."/>
            <person name="Lee S.K."/>
        </authorList>
    </citation>
    <scope>NUCLEOTIDE SEQUENCE [LARGE SCALE GENOMIC DNA]</scope>
    <source>
        <tissue evidence="1">Muscle</tissue>
    </source>
</reference>
<dbReference type="EMBL" id="SRLO01000111">
    <property type="protein sequence ID" value="TNN74711.1"/>
    <property type="molecule type" value="Genomic_DNA"/>
</dbReference>
<dbReference type="Proteomes" id="UP000314294">
    <property type="component" value="Unassembled WGS sequence"/>
</dbReference>
<evidence type="ECO:0000313" key="2">
    <source>
        <dbReference type="Proteomes" id="UP000314294"/>
    </source>
</evidence>
<proteinExistence type="predicted"/>
<gene>
    <name evidence="1" type="ORF">EYF80_015029</name>
</gene>
<protein>
    <submittedName>
        <fullName evidence="1">Uncharacterized protein</fullName>
    </submittedName>
</protein>
<accession>A0A4Z2IAC3</accession>
<comment type="caution">
    <text evidence="1">The sequence shown here is derived from an EMBL/GenBank/DDBJ whole genome shotgun (WGS) entry which is preliminary data.</text>
</comment>
<sequence length="164" mass="18218">MSDTGDDSLLPLIISWCIIIIVTGENKKKRTLLIRPRRPTKRRAHRHSGGVQRLSWQRLIPSTCANSGCLTLQADRQKRWLGSSSPPEEEEETRCPVLNQVLTNGTGSDLDMVDVTFVTTGQYISLVAQLDDPVQAEEQPSPSRALARPVASQEWIQSICKLGV</sequence>
<keyword evidence="2" id="KW-1185">Reference proteome</keyword>
<name>A0A4Z2IAC3_9TELE</name>